<accession>A0A9E8MWQ7</accession>
<dbReference type="RefSeq" id="WP_267677532.1">
    <property type="nucleotide sequence ID" value="NZ_CP113088.1"/>
</dbReference>
<dbReference type="AlphaFoldDB" id="A0A9E8MWQ7"/>
<gene>
    <name evidence="1" type="ORF">N7U66_04710</name>
</gene>
<dbReference type="EMBL" id="CP113088">
    <property type="protein sequence ID" value="WAC02933.1"/>
    <property type="molecule type" value="Genomic_DNA"/>
</dbReference>
<evidence type="ECO:0000313" key="1">
    <source>
        <dbReference type="EMBL" id="WAC02933.1"/>
    </source>
</evidence>
<protein>
    <submittedName>
        <fullName evidence="1">Uncharacterized protein</fullName>
    </submittedName>
</protein>
<proteinExistence type="predicted"/>
<dbReference type="Proteomes" id="UP001164705">
    <property type="component" value="Chromosome"/>
</dbReference>
<sequence length="216" mass="24759">MKFRDELTDLLHADLSNEVVLPTDDSKKIKFISDGFDAVFLKLVRAIRNNSKAINKTEKEEIIKSIKSSQPIIEKNSNTIHRGNYELIGFNSTESRLKYQKLISKEDKTIEEIEELRPILLPASLKSIAKFKKGQRFEIQSDLPFPSYGHFAGYRIDDLKIAIDKKTREEVFLRAGNFYQVEIDIKENIIRFVNSFGTDPNDKIKSGGEKNYALAA</sequence>
<reference evidence="1" key="1">
    <citation type="submission" date="2022-11" db="EMBL/GenBank/DDBJ databases">
        <title>Lacinutrix neustonica HL-RS19T sp. nov., isolated from the surface microlayer sample of brackish Lake Shihwa.</title>
        <authorList>
            <person name="Choi J.Y."/>
            <person name="Hwang C.Y."/>
        </authorList>
    </citation>
    <scope>NUCLEOTIDE SEQUENCE</scope>
    <source>
        <strain evidence="1">HL-RS19</strain>
    </source>
</reference>
<organism evidence="1 2">
    <name type="scientific">Lacinutrix neustonica</name>
    <dbReference type="NCBI Taxonomy" id="2980107"/>
    <lineage>
        <taxon>Bacteria</taxon>
        <taxon>Pseudomonadati</taxon>
        <taxon>Bacteroidota</taxon>
        <taxon>Flavobacteriia</taxon>
        <taxon>Flavobacteriales</taxon>
        <taxon>Flavobacteriaceae</taxon>
        <taxon>Lacinutrix</taxon>
    </lineage>
</organism>
<evidence type="ECO:0000313" key="2">
    <source>
        <dbReference type="Proteomes" id="UP001164705"/>
    </source>
</evidence>
<dbReference type="KEGG" id="lnu:N7U66_04710"/>
<name>A0A9E8MWQ7_9FLAO</name>
<keyword evidence="2" id="KW-1185">Reference proteome</keyword>